<dbReference type="InterPro" id="IPR008331">
    <property type="entry name" value="Ferritin_DPS_dom"/>
</dbReference>
<feature type="domain" description="Ferritin/DPS" evidence="3">
    <location>
        <begin position="32"/>
        <end position="167"/>
    </location>
</feature>
<evidence type="ECO:0000256" key="1">
    <source>
        <dbReference type="ARBA" id="ARBA00009497"/>
    </source>
</evidence>
<accession>A0A1H4CGJ2</accession>
<dbReference type="AlphaFoldDB" id="A0A1H4CGJ2"/>
<protein>
    <submittedName>
        <fullName evidence="4">Starvation-inducible DNA-binding protein</fullName>
    </submittedName>
</protein>
<dbReference type="InterPro" id="IPR012347">
    <property type="entry name" value="Ferritin-like"/>
</dbReference>
<comment type="similarity">
    <text evidence="1 2">Belongs to the Dps family.</text>
</comment>
<dbReference type="RefSeq" id="WP_093254006.1">
    <property type="nucleotide sequence ID" value="NZ_FNQM01000007.1"/>
</dbReference>
<dbReference type="PIRSF" id="PIRSF005900">
    <property type="entry name" value="Dps"/>
    <property type="match status" value="1"/>
</dbReference>
<dbReference type="PRINTS" id="PR01346">
    <property type="entry name" value="HELNAPAPROT"/>
</dbReference>
<name>A0A1H4CGJ2_9RHOB</name>
<keyword evidence="4" id="KW-0238">DNA-binding</keyword>
<dbReference type="Gene3D" id="1.20.1260.10">
    <property type="match status" value="1"/>
</dbReference>
<evidence type="ECO:0000313" key="4">
    <source>
        <dbReference type="EMBL" id="SEA59474.1"/>
    </source>
</evidence>
<dbReference type="EMBL" id="FNQM01000007">
    <property type="protein sequence ID" value="SEA59474.1"/>
    <property type="molecule type" value="Genomic_DNA"/>
</dbReference>
<dbReference type="PANTHER" id="PTHR42932:SF3">
    <property type="entry name" value="DNA PROTECTION DURING STARVATION PROTEIN"/>
    <property type="match status" value="1"/>
</dbReference>
<dbReference type="OrthoDB" id="9797687at2"/>
<keyword evidence="5" id="KW-1185">Reference proteome</keyword>
<gene>
    <name evidence="4" type="ORF">SAMN05444370_10764</name>
</gene>
<dbReference type="GO" id="GO:0008199">
    <property type="term" value="F:ferric iron binding"/>
    <property type="evidence" value="ECO:0007669"/>
    <property type="project" value="InterPro"/>
</dbReference>
<evidence type="ECO:0000313" key="5">
    <source>
        <dbReference type="Proteomes" id="UP000198703"/>
    </source>
</evidence>
<dbReference type="Proteomes" id="UP000198703">
    <property type="component" value="Unassembled WGS sequence"/>
</dbReference>
<evidence type="ECO:0000259" key="3">
    <source>
        <dbReference type="Pfam" id="PF00210"/>
    </source>
</evidence>
<dbReference type="Pfam" id="PF00210">
    <property type="entry name" value="Ferritin"/>
    <property type="match status" value="1"/>
</dbReference>
<sequence length="170" mass="18537">MNTHAQPAALDVVSRPHDPKIGVEHRKAVAGALADCLADTYLLMIKTHGVHWNVMGPLFHAIHEMTEEHYGDMFEAADVMAERMRALGALAPSNVRAMLDRSEIRENGEASSAGAMIEELAQDHETLARRMHRMAEAAGEAGDIVSEDLAVGRSAFHEKSAWMLRSLAAS</sequence>
<dbReference type="GO" id="GO:0003677">
    <property type="term" value="F:DNA binding"/>
    <property type="evidence" value="ECO:0007669"/>
    <property type="project" value="UniProtKB-KW"/>
</dbReference>
<evidence type="ECO:0000256" key="2">
    <source>
        <dbReference type="RuleBase" id="RU003875"/>
    </source>
</evidence>
<dbReference type="PANTHER" id="PTHR42932">
    <property type="entry name" value="GENERAL STRESS PROTEIN 20U"/>
    <property type="match status" value="1"/>
</dbReference>
<organism evidence="4 5">
    <name type="scientific">Rubrimonas cliftonensis</name>
    <dbReference type="NCBI Taxonomy" id="89524"/>
    <lineage>
        <taxon>Bacteria</taxon>
        <taxon>Pseudomonadati</taxon>
        <taxon>Pseudomonadota</taxon>
        <taxon>Alphaproteobacteria</taxon>
        <taxon>Rhodobacterales</taxon>
        <taxon>Paracoccaceae</taxon>
        <taxon>Rubrimonas</taxon>
    </lineage>
</organism>
<dbReference type="InterPro" id="IPR009078">
    <property type="entry name" value="Ferritin-like_SF"/>
</dbReference>
<dbReference type="CDD" id="cd01043">
    <property type="entry name" value="DPS"/>
    <property type="match status" value="1"/>
</dbReference>
<proteinExistence type="inferred from homology"/>
<reference evidence="4 5" key="1">
    <citation type="submission" date="2016-10" db="EMBL/GenBank/DDBJ databases">
        <authorList>
            <person name="de Groot N.N."/>
        </authorList>
    </citation>
    <scope>NUCLEOTIDE SEQUENCE [LARGE SCALE GENOMIC DNA]</scope>
    <source>
        <strain evidence="4 5">DSM 15345</strain>
    </source>
</reference>
<dbReference type="STRING" id="89524.SAMN05444370_10764"/>
<dbReference type="InterPro" id="IPR002177">
    <property type="entry name" value="DPS_DNA-bd"/>
</dbReference>
<dbReference type="SUPFAM" id="SSF47240">
    <property type="entry name" value="Ferritin-like"/>
    <property type="match status" value="1"/>
</dbReference>